<evidence type="ECO:0000313" key="2">
    <source>
        <dbReference type="EMBL" id="KAL2728465.1"/>
    </source>
</evidence>
<dbReference type="AlphaFoldDB" id="A0ABD2B6W6"/>
<keyword evidence="1" id="KW-0472">Membrane</keyword>
<sequence length="79" mass="9266">MLPELSLICRYKFNKCELKLNSFAIICELMQTLISISVIIIRLRRVIKSLPLHVTNKKSLNTENSTRNNLYMDRLKNTL</sequence>
<name>A0ABD2B6W6_VESSQ</name>
<accession>A0ABD2B6W6</accession>
<keyword evidence="3" id="KW-1185">Reference proteome</keyword>
<keyword evidence="1" id="KW-0812">Transmembrane</keyword>
<gene>
    <name evidence="2" type="ORF">V1478_006097</name>
</gene>
<comment type="caution">
    <text evidence="2">The sequence shown here is derived from an EMBL/GenBank/DDBJ whole genome shotgun (WGS) entry which is preliminary data.</text>
</comment>
<reference evidence="2 3" key="1">
    <citation type="journal article" date="2024" name="Ann. Entomol. Soc. Am.">
        <title>Genomic analyses of the southern and eastern yellowjacket wasps (Hymenoptera: Vespidae) reveal evolutionary signatures of social life.</title>
        <authorList>
            <person name="Catto M.A."/>
            <person name="Caine P.B."/>
            <person name="Orr S.E."/>
            <person name="Hunt B.G."/>
            <person name="Goodisman M.A.D."/>
        </authorList>
    </citation>
    <scope>NUCLEOTIDE SEQUENCE [LARGE SCALE GENOMIC DNA]</scope>
    <source>
        <strain evidence="2">233</strain>
        <tissue evidence="2">Head and thorax</tissue>
    </source>
</reference>
<evidence type="ECO:0000313" key="3">
    <source>
        <dbReference type="Proteomes" id="UP001607302"/>
    </source>
</evidence>
<keyword evidence="1" id="KW-1133">Transmembrane helix</keyword>
<dbReference type="Proteomes" id="UP001607302">
    <property type="component" value="Unassembled WGS sequence"/>
</dbReference>
<organism evidence="2 3">
    <name type="scientific">Vespula squamosa</name>
    <name type="common">Southern yellow jacket</name>
    <name type="synonym">Wasp</name>
    <dbReference type="NCBI Taxonomy" id="30214"/>
    <lineage>
        <taxon>Eukaryota</taxon>
        <taxon>Metazoa</taxon>
        <taxon>Ecdysozoa</taxon>
        <taxon>Arthropoda</taxon>
        <taxon>Hexapoda</taxon>
        <taxon>Insecta</taxon>
        <taxon>Pterygota</taxon>
        <taxon>Neoptera</taxon>
        <taxon>Endopterygota</taxon>
        <taxon>Hymenoptera</taxon>
        <taxon>Apocrita</taxon>
        <taxon>Aculeata</taxon>
        <taxon>Vespoidea</taxon>
        <taxon>Vespidae</taxon>
        <taxon>Vespinae</taxon>
        <taxon>Vespula</taxon>
    </lineage>
</organism>
<protein>
    <submittedName>
        <fullName evidence="2">Uncharacterized protein</fullName>
    </submittedName>
</protein>
<evidence type="ECO:0000256" key="1">
    <source>
        <dbReference type="SAM" id="Phobius"/>
    </source>
</evidence>
<feature type="transmembrane region" description="Helical" evidence="1">
    <location>
        <begin position="20"/>
        <end position="41"/>
    </location>
</feature>
<proteinExistence type="predicted"/>
<dbReference type="EMBL" id="JAUDFV010000132">
    <property type="protein sequence ID" value="KAL2728465.1"/>
    <property type="molecule type" value="Genomic_DNA"/>
</dbReference>